<evidence type="ECO:0000313" key="1">
    <source>
        <dbReference type="EMBL" id="AVM51699.1"/>
    </source>
</evidence>
<sequence>MRLRNKKTDPQSEIKTKNAFKDNFHYAYPTRDPFKYGAGFTLHLSIVKHIGDPLMKKLSQEYHETSLPLP</sequence>
<dbReference type="Proteomes" id="UP000238304">
    <property type="component" value="Chromosome"/>
</dbReference>
<evidence type="ECO:0000313" key="2">
    <source>
        <dbReference type="Proteomes" id="UP000238304"/>
    </source>
</evidence>
<name>A0ABN5IGD9_9BACE</name>
<dbReference type="EMBL" id="CP027231">
    <property type="protein sequence ID" value="AVM51699.1"/>
    <property type="molecule type" value="Genomic_DNA"/>
</dbReference>
<accession>A0ABN5IGD9</accession>
<keyword evidence="2" id="KW-1185">Reference proteome</keyword>
<organism evidence="1 2">
    <name type="scientific">Bacteroides zoogleoformans</name>
    <dbReference type="NCBI Taxonomy" id="28119"/>
    <lineage>
        <taxon>Bacteria</taxon>
        <taxon>Pseudomonadati</taxon>
        <taxon>Bacteroidota</taxon>
        <taxon>Bacteroidia</taxon>
        <taxon>Bacteroidales</taxon>
        <taxon>Bacteroidaceae</taxon>
        <taxon>Bacteroides</taxon>
    </lineage>
</organism>
<protein>
    <submittedName>
        <fullName evidence="1">Uncharacterized protein</fullName>
    </submittedName>
</protein>
<proteinExistence type="predicted"/>
<gene>
    <name evidence="1" type="ORF">C4H11_00820</name>
</gene>
<reference evidence="1 2" key="1">
    <citation type="submission" date="2018-02" db="EMBL/GenBank/DDBJ databases">
        <authorList>
            <person name="Holder M.E."/>
            <person name="Ajami N.J."/>
            <person name="Petrosino J.F."/>
        </authorList>
    </citation>
    <scope>NUCLEOTIDE SEQUENCE [LARGE SCALE GENOMIC DNA]</scope>
    <source>
        <strain evidence="1 2">ATCC 33285</strain>
    </source>
</reference>